<dbReference type="InterPro" id="IPR008969">
    <property type="entry name" value="CarboxyPept-like_regulatory"/>
</dbReference>
<dbReference type="EMBL" id="NTFS01000006">
    <property type="protein sequence ID" value="PAX60565.1"/>
    <property type="molecule type" value="Genomic_DNA"/>
</dbReference>
<name>A0A2A2TQ60_9CYAN</name>
<feature type="transmembrane region" description="Helical" evidence="2">
    <location>
        <begin position="121"/>
        <end position="140"/>
    </location>
</feature>
<keyword evidence="2" id="KW-1133">Transmembrane helix</keyword>
<dbReference type="OrthoDB" id="513909at2"/>
<sequence length="167" mass="18598">MSKKNTINYIGRIIDYEKQAPIRGAKVSLKTDEISLTSHTDLEGIYLFQINPDKAKNVQGQIYVEASGYRPYQYSIWLSSDKKDLGDVRLGNSGGSNTSLASNSSSSSSNNSSNSNSNNNLIAIITIIMIGFFIFISQTIRNPNESDDNNDNNNPRRNSPNSLYYDR</sequence>
<evidence type="ECO:0000313" key="3">
    <source>
        <dbReference type="EMBL" id="PAX60565.1"/>
    </source>
</evidence>
<evidence type="ECO:0008006" key="5">
    <source>
        <dbReference type="Google" id="ProtNLM"/>
    </source>
</evidence>
<dbReference type="SUPFAM" id="SSF49464">
    <property type="entry name" value="Carboxypeptidase regulatory domain-like"/>
    <property type="match status" value="1"/>
</dbReference>
<keyword evidence="2" id="KW-0812">Transmembrane</keyword>
<dbReference type="AlphaFoldDB" id="A0A2A2TQ60"/>
<keyword evidence="4" id="KW-1185">Reference proteome</keyword>
<feature type="compositionally biased region" description="Low complexity" evidence="1">
    <location>
        <begin position="95"/>
        <end position="115"/>
    </location>
</feature>
<evidence type="ECO:0000313" key="4">
    <source>
        <dbReference type="Proteomes" id="UP000218238"/>
    </source>
</evidence>
<dbReference type="RefSeq" id="WP_095719943.1">
    <property type="nucleotide sequence ID" value="NZ_NTFS01000006.1"/>
</dbReference>
<organism evidence="3 4">
    <name type="scientific">Brunnivagina elsteri CCALA 953</name>
    <dbReference type="NCBI Taxonomy" id="987040"/>
    <lineage>
        <taxon>Bacteria</taxon>
        <taxon>Bacillati</taxon>
        <taxon>Cyanobacteriota</taxon>
        <taxon>Cyanophyceae</taxon>
        <taxon>Nostocales</taxon>
        <taxon>Calotrichaceae</taxon>
        <taxon>Brunnivagina</taxon>
    </lineage>
</organism>
<evidence type="ECO:0000256" key="1">
    <source>
        <dbReference type="SAM" id="MobiDB-lite"/>
    </source>
</evidence>
<dbReference type="Gene3D" id="2.60.40.1120">
    <property type="entry name" value="Carboxypeptidase-like, regulatory domain"/>
    <property type="match status" value="1"/>
</dbReference>
<feature type="region of interest" description="Disordered" evidence="1">
    <location>
        <begin position="88"/>
        <end position="115"/>
    </location>
</feature>
<dbReference type="Proteomes" id="UP000218238">
    <property type="component" value="Unassembled WGS sequence"/>
</dbReference>
<evidence type="ECO:0000256" key="2">
    <source>
        <dbReference type="SAM" id="Phobius"/>
    </source>
</evidence>
<protein>
    <recommendedName>
        <fullName evidence="5">Carboxypeptidase regulatory-like domain-containing protein</fullName>
    </recommendedName>
</protein>
<proteinExistence type="predicted"/>
<reference evidence="3 4" key="1">
    <citation type="submission" date="2017-08" db="EMBL/GenBank/DDBJ databases">
        <title>Draft genome sequence of filamentous cyanobacterium Calothrix elsteri CCALA 953.</title>
        <authorList>
            <person name="Gagunashvili A.N."/>
            <person name="Elster J."/>
            <person name="Andresson O.S."/>
        </authorList>
    </citation>
    <scope>NUCLEOTIDE SEQUENCE [LARGE SCALE GENOMIC DNA]</scope>
    <source>
        <strain evidence="3 4">CCALA 953</strain>
    </source>
</reference>
<feature type="region of interest" description="Disordered" evidence="1">
    <location>
        <begin position="144"/>
        <end position="167"/>
    </location>
</feature>
<feature type="compositionally biased region" description="Low complexity" evidence="1">
    <location>
        <begin position="151"/>
        <end position="167"/>
    </location>
</feature>
<keyword evidence="2" id="KW-0472">Membrane</keyword>
<comment type="caution">
    <text evidence="3">The sequence shown here is derived from an EMBL/GenBank/DDBJ whole genome shotgun (WGS) entry which is preliminary data.</text>
</comment>
<gene>
    <name evidence="3" type="ORF">CK510_01200</name>
</gene>
<accession>A0A2A2TQ60</accession>